<name>A0A7G9RR78_9BURK</name>
<evidence type="ECO:0000256" key="1">
    <source>
        <dbReference type="ARBA" id="ARBA00004651"/>
    </source>
</evidence>
<dbReference type="InterPro" id="IPR038523">
    <property type="entry name" value="AmiSUreI_transpt_sf"/>
</dbReference>
<evidence type="ECO:0000256" key="7">
    <source>
        <dbReference type="ARBA" id="ARBA00023136"/>
    </source>
</evidence>
<keyword evidence="6 8" id="KW-1133">Transmembrane helix</keyword>
<evidence type="ECO:0000313" key="10">
    <source>
        <dbReference type="Proteomes" id="UP000515811"/>
    </source>
</evidence>
<feature type="transmembrane region" description="Helical" evidence="8">
    <location>
        <begin position="110"/>
        <end position="130"/>
    </location>
</feature>
<proteinExistence type="inferred from homology"/>
<feature type="transmembrane region" description="Helical" evidence="8">
    <location>
        <begin position="136"/>
        <end position="157"/>
    </location>
</feature>
<evidence type="ECO:0000256" key="4">
    <source>
        <dbReference type="ARBA" id="ARBA00022475"/>
    </source>
</evidence>
<dbReference type="Gene3D" id="1.25.40.600">
    <property type="match status" value="1"/>
</dbReference>
<keyword evidence="10" id="KW-1185">Reference proteome</keyword>
<feature type="transmembrane region" description="Helical" evidence="8">
    <location>
        <begin position="56"/>
        <end position="80"/>
    </location>
</feature>
<dbReference type="GO" id="GO:0005886">
    <property type="term" value="C:plasma membrane"/>
    <property type="evidence" value="ECO:0007669"/>
    <property type="project" value="UniProtKB-SubCell"/>
</dbReference>
<dbReference type="Proteomes" id="UP000515811">
    <property type="component" value="Chromosome"/>
</dbReference>
<dbReference type="KEGG" id="drg:H9K76_04350"/>
<accession>A0A7G9RR78</accession>
<dbReference type="Pfam" id="PF02293">
    <property type="entry name" value="AmiS_UreI"/>
    <property type="match status" value="1"/>
</dbReference>
<dbReference type="InterPro" id="IPR003211">
    <property type="entry name" value="AmiSUreI_transpt"/>
</dbReference>
<feature type="transmembrane region" description="Helical" evidence="8">
    <location>
        <begin position="31"/>
        <end position="49"/>
    </location>
</feature>
<gene>
    <name evidence="9" type="ORF">H9K76_04350</name>
</gene>
<comment type="similarity">
    <text evidence="2">Belongs to the AmiS/UreI family.</text>
</comment>
<evidence type="ECO:0000256" key="8">
    <source>
        <dbReference type="SAM" id="Phobius"/>
    </source>
</evidence>
<keyword evidence="4" id="KW-1003">Cell membrane</keyword>
<evidence type="ECO:0000256" key="5">
    <source>
        <dbReference type="ARBA" id="ARBA00022692"/>
    </source>
</evidence>
<dbReference type="RefSeq" id="WP_187598348.1">
    <property type="nucleotide sequence ID" value="NZ_CP060714.1"/>
</dbReference>
<comment type="subcellular location">
    <subcellularLocation>
        <location evidence="1">Cell membrane</location>
        <topology evidence="1">Multi-pass membrane protein</topology>
    </subcellularLocation>
</comment>
<dbReference type="AlphaFoldDB" id="A0A7G9RR78"/>
<evidence type="ECO:0000256" key="3">
    <source>
        <dbReference type="ARBA" id="ARBA00022448"/>
    </source>
</evidence>
<protein>
    <submittedName>
        <fullName evidence="9">AmiS/UreI transporter</fullName>
    </submittedName>
</protein>
<evidence type="ECO:0000256" key="6">
    <source>
        <dbReference type="ARBA" id="ARBA00022989"/>
    </source>
</evidence>
<keyword evidence="7 8" id="KW-0472">Membrane</keyword>
<feature type="transmembrane region" description="Helical" evidence="8">
    <location>
        <begin position="86"/>
        <end position="103"/>
    </location>
</feature>
<evidence type="ECO:0000313" key="9">
    <source>
        <dbReference type="EMBL" id="QNN58103.1"/>
    </source>
</evidence>
<reference evidence="9 10" key="1">
    <citation type="submission" date="2020-08" db="EMBL/GenBank/DDBJ databases">
        <title>Genome sequence of Diaphorobacter ruginosibacter DSM 27467T.</title>
        <authorList>
            <person name="Hyun D.-W."/>
            <person name="Bae J.-W."/>
        </authorList>
    </citation>
    <scope>NUCLEOTIDE SEQUENCE [LARGE SCALE GENOMIC DNA]</scope>
    <source>
        <strain evidence="9 10">DSM 27467</strain>
    </source>
</reference>
<sequence length="160" mass="17481">MLGVSLFFIGAVLIVNGMGLAGRIEPRDAAPFNLLVGGLALFVNLLGLYRADGGSGYFTAAGGLLFAFTYLYAAAVQWYGLKGVAMGWYCGFVAVSALMFAAMETDMRMIVMWLLWSSLWLFFFIVQGLGRTLRFLPVYTVFTGIASCWIPGALMLLGRW</sequence>
<keyword evidence="3" id="KW-0813">Transport</keyword>
<dbReference type="EMBL" id="CP060714">
    <property type="protein sequence ID" value="QNN58103.1"/>
    <property type="molecule type" value="Genomic_DNA"/>
</dbReference>
<keyword evidence="5 8" id="KW-0812">Transmembrane</keyword>
<organism evidence="9 10">
    <name type="scientific">Diaphorobacter ruginosibacter</name>
    <dbReference type="NCBI Taxonomy" id="1715720"/>
    <lineage>
        <taxon>Bacteria</taxon>
        <taxon>Pseudomonadati</taxon>
        <taxon>Pseudomonadota</taxon>
        <taxon>Betaproteobacteria</taxon>
        <taxon>Burkholderiales</taxon>
        <taxon>Comamonadaceae</taxon>
        <taxon>Diaphorobacter</taxon>
    </lineage>
</organism>
<evidence type="ECO:0000256" key="2">
    <source>
        <dbReference type="ARBA" id="ARBA00010068"/>
    </source>
</evidence>